<dbReference type="AlphaFoldDB" id="A0A839HHU8"/>
<accession>A0A839HHU8</accession>
<reference evidence="1 2" key="1">
    <citation type="submission" date="2020-08" db="EMBL/GenBank/DDBJ databases">
        <title>Aquariorum lacteus gen. nov., sp. nov., a new member of the family Comamonadaceae, isolated from freshwater aquarium.</title>
        <authorList>
            <person name="Chun S.-J."/>
        </authorList>
    </citation>
    <scope>NUCLEOTIDE SEQUENCE [LARGE SCALE GENOMIC DNA]</scope>
    <source>
        <strain evidence="1 2">SJAQ100</strain>
    </source>
</reference>
<sequence>MSAAACDDLQSRLLAVAELAGHAAGHAALLLDDLNAAPLPEDHAASERMIEALASGLALVGWCADAAATLGGQPPTRDSAAAWLLRPDLADRMAALRPLASGALPAAAPAGRSPRG</sequence>
<name>A0A839HHU8_9BURK</name>
<evidence type="ECO:0000313" key="1">
    <source>
        <dbReference type="EMBL" id="MBB1160966.1"/>
    </source>
</evidence>
<dbReference type="Proteomes" id="UP000586093">
    <property type="component" value="Unassembled WGS sequence"/>
</dbReference>
<comment type="caution">
    <text evidence="1">The sequence shown here is derived from an EMBL/GenBank/DDBJ whole genome shotgun (WGS) entry which is preliminary data.</text>
</comment>
<protein>
    <submittedName>
        <fullName evidence="1">Uncharacterized protein</fullName>
    </submittedName>
</protein>
<dbReference type="RefSeq" id="WP_182661369.1">
    <property type="nucleotide sequence ID" value="NZ_JACIVI010000001.1"/>
</dbReference>
<gene>
    <name evidence="1" type="ORF">H4F90_03105</name>
</gene>
<proteinExistence type="predicted"/>
<evidence type="ECO:0000313" key="2">
    <source>
        <dbReference type="Proteomes" id="UP000586093"/>
    </source>
</evidence>
<dbReference type="EMBL" id="JACIVI010000001">
    <property type="protein sequence ID" value="MBB1160966.1"/>
    <property type="molecule type" value="Genomic_DNA"/>
</dbReference>
<keyword evidence="2" id="KW-1185">Reference proteome</keyword>
<organism evidence="1 2">
    <name type="scientific">Aquariibacter albus</name>
    <dbReference type="NCBI Taxonomy" id="2759899"/>
    <lineage>
        <taxon>Bacteria</taxon>
        <taxon>Pseudomonadati</taxon>
        <taxon>Pseudomonadota</taxon>
        <taxon>Betaproteobacteria</taxon>
        <taxon>Burkholderiales</taxon>
        <taxon>Sphaerotilaceae</taxon>
        <taxon>Aquariibacter</taxon>
    </lineage>
</organism>